<evidence type="ECO:0000256" key="1">
    <source>
        <dbReference type="SAM" id="MobiDB-lite"/>
    </source>
</evidence>
<evidence type="ECO:0000313" key="4">
    <source>
        <dbReference type="Proteomes" id="UP001138894"/>
    </source>
</evidence>
<feature type="region of interest" description="Disordered" evidence="1">
    <location>
        <begin position="72"/>
        <end position="193"/>
    </location>
</feature>
<dbReference type="RefSeq" id="WP_218547052.1">
    <property type="nucleotide sequence ID" value="NZ_JAGSPD010000011.1"/>
</dbReference>
<feature type="compositionally biased region" description="Polar residues" evidence="1">
    <location>
        <begin position="131"/>
        <end position="154"/>
    </location>
</feature>
<feature type="transmembrane region" description="Helical" evidence="2">
    <location>
        <begin position="46"/>
        <end position="68"/>
    </location>
</feature>
<sequence length="528" mass="58491">MKEKKNIDRLFQEKFKDFEAVPDGAVWNRISESLPKKKKKRRVVALWWQVGGVAAVIALLLTVGVSVFNSETKSTETPVIVDTEDTSKDNKNDSNGNIPSNHNKEDKPSNDDDFEKIELVESDKNEEPNRNDGNNPQNKNTSSRLTSPIHSNPNAVAENPSEKEEKIRSQKHKPSVIISGSNSTKVAKVAENTDIKDSENNKKTALTNEDEIKSVIKETIGNNKTAVTDNTTKDTDASSIESADTDTINDSDKKDDTLLEDPKKQSIKDAVAAQENEDIDEKEKEDEQSRWSIAPNVAPVYFSSLGQGSSIHRQFNENSKSSDVNMSYGISGAYAISSKLKVRAGINRVNLNQTTSDVLAFTDGEFASRGTQQTQVGNISAKNGSGDVTLMSANVFNRNSSPELFNTKIAGDLDQRFSFIEVPLELEYRLVDRKFGLNVIGGFSTFFLSQNEIYVDIDGTSTLIGEASNINSTSFSANFGLGLDYKLSKQWNINLEPQFKYQINTFNNTSGDFRPFFIGVYTGLSFKF</sequence>
<keyword evidence="2" id="KW-1133">Transmembrane helix</keyword>
<evidence type="ECO:0000313" key="3">
    <source>
        <dbReference type="EMBL" id="MBV7270080.1"/>
    </source>
</evidence>
<feature type="region of interest" description="Disordered" evidence="1">
    <location>
        <begin position="226"/>
        <end position="292"/>
    </location>
</feature>
<evidence type="ECO:0000256" key="2">
    <source>
        <dbReference type="SAM" id="Phobius"/>
    </source>
</evidence>
<dbReference type="Proteomes" id="UP001138894">
    <property type="component" value="Unassembled WGS sequence"/>
</dbReference>
<gene>
    <name evidence="3" type="ORF">KCG49_12855</name>
</gene>
<accession>A0A9X1FC63</accession>
<comment type="caution">
    <text evidence="3">The sequence shown here is derived from an EMBL/GenBank/DDBJ whole genome shotgun (WGS) entry which is preliminary data.</text>
</comment>
<proteinExistence type="predicted"/>
<reference evidence="3" key="1">
    <citation type="submission" date="2021-04" db="EMBL/GenBank/DDBJ databases">
        <authorList>
            <person name="Pira H."/>
            <person name="Risdian C."/>
            <person name="Wink J."/>
        </authorList>
    </citation>
    <scope>NUCLEOTIDE SEQUENCE</scope>
    <source>
        <strain evidence="3">WHY3</strain>
    </source>
</reference>
<dbReference type="EMBL" id="JAGSPD010000011">
    <property type="protein sequence ID" value="MBV7270080.1"/>
    <property type="molecule type" value="Genomic_DNA"/>
</dbReference>
<keyword evidence="2" id="KW-0812">Transmembrane</keyword>
<feature type="compositionally biased region" description="Basic and acidic residues" evidence="1">
    <location>
        <begin position="102"/>
        <end position="130"/>
    </location>
</feature>
<dbReference type="AlphaFoldDB" id="A0A9X1FC63"/>
<name>A0A9X1FC63_9FLAO</name>
<keyword evidence="2" id="KW-0472">Membrane</keyword>
<protein>
    <recommendedName>
        <fullName evidence="5">Outer membrane protein beta-barrel domain-containing protein</fullName>
    </recommendedName>
</protein>
<organism evidence="3 4">
    <name type="scientific">Winogradskyella luteola</name>
    <dbReference type="NCBI Taxonomy" id="2828330"/>
    <lineage>
        <taxon>Bacteria</taxon>
        <taxon>Pseudomonadati</taxon>
        <taxon>Bacteroidota</taxon>
        <taxon>Flavobacteriia</taxon>
        <taxon>Flavobacteriales</taxon>
        <taxon>Flavobacteriaceae</taxon>
        <taxon>Winogradskyella</taxon>
    </lineage>
</organism>
<feature type="compositionally biased region" description="Basic and acidic residues" evidence="1">
    <location>
        <begin position="250"/>
        <end position="267"/>
    </location>
</feature>
<evidence type="ECO:0008006" key="5">
    <source>
        <dbReference type="Google" id="ProtNLM"/>
    </source>
</evidence>
<keyword evidence="4" id="KW-1185">Reference proteome</keyword>